<protein>
    <submittedName>
        <fullName evidence="1">Uncharacterized protein</fullName>
    </submittedName>
</protein>
<sequence length="66" mass="7774">MSSESYKNKIIKAEYDTNVLYIDDEKIQCNFDDDTKKYFAYDVLPYREFSTLEDLAKSIIDEGENS</sequence>
<proteinExistence type="predicted"/>
<dbReference type="InterPro" id="IPR023199">
    <property type="entry name" value="GriE/MELC1_sf"/>
</dbReference>
<organism evidence="1 2">
    <name type="scientific">Nitrosopumilus ureiphilus</name>
    <dbReference type="NCBI Taxonomy" id="1470067"/>
    <lineage>
        <taxon>Archaea</taxon>
        <taxon>Nitrososphaerota</taxon>
        <taxon>Nitrososphaeria</taxon>
        <taxon>Nitrosopumilales</taxon>
        <taxon>Nitrosopumilaceae</taxon>
        <taxon>Nitrosopumilus</taxon>
    </lineage>
</organism>
<dbReference type="KEGG" id="nue:C5F50_10965"/>
<name>A0A7D5M657_9ARCH</name>
<dbReference type="GeneID" id="56068641"/>
<evidence type="ECO:0000313" key="1">
    <source>
        <dbReference type="EMBL" id="QLH07532.1"/>
    </source>
</evidence>
<reference evidence="1 2" key="1">
    <citation type="submission" date="2018-02" db="EMBL/GenBank/DDBJ databases">
        <title>Complete genome of Nitrosopumilus ureaphilus PS0.</title>
        <authorList>
            <person name="Qin W."/>
            <person name="Zheng Y."/>
            <person name="Stahl D.A."/>
        </authorList>
    </citation>
    <scope>NUCLEOTIDE SEQUENCE [LARGE SCALE GENOMIC DNA]</scope>
    <source>
        <strain evidence="1 2">PS0</strain>
    </source>
</reference>
<dbReference type="Proteomes" id="UP000509478">
    <property type="component" value="Chromosome"/>
</dbReference>
<keyword evidence="2" id="KW-1185">Reference proteome</keyword>
<dbReference type="AlphaFoldDB" id="A0A7D5M657"/>
<dbReference type="EMBL" id="CP026995">
    <property type="protein sequence ID" value="QLH07532.1"/>
    <property type="molecule type" value="Genomic_DNA"/>
</dbReference>
<evidence type="ECO:0000313" key="2">
    <source>
        <dbReference type="Proteomes" id="UP000509478"/>
    </source>
</evidence>
<dbReference type="Gene3D" id="3.30.1880.10">
    <property type="entry name" value="protein ne1242 domain like"/>
    <property type="match status" value="1"/>
</dbReference>
<dbReference type="RefSeq" id="WP_179371412.1">
    <property type="nucleotide sequence ID" value="NZ_CP026995.1"/>
</dbReference>
<gene>
    <name evidence="1" type="ORF">C5F50_10965</name>
</gene>
<accession>A0A7D5M657</accession>